<evidence type="ECO:0000256" key="2">
    <source>
        <dbReference type="SAM" id="Phobius"/>
    </source>
</evidence>
<feature type="compositionally biased region" description="Polar residues" evidence="1">
    <location>
        <begin position="22"/>
        <end position="43"/>
    </location>
</feature>
<reference evidence="3 4" key="1">
    <citation type="submission" date="2024-01" db="EMBL/GenBank/DDBJ databases">
        <title>Genome insights into Plantactinospora sonchi sp. nov.</title>
        <authorList>
            <person name="Wang L."/>
        </authorList>
    </citation>
    <scope>NUCLEOTIDE SEQUENCE [LARGE SCALE GENOMIC DNA]</scope>
    <source>
        <strain evidence="3 4">NEAU-QY2</strain>
    </source>
</reference>
<dbReference type="Proteomes" id="UP001332243">
    <property type="component" value="Unassembled WGS sequence"/>
</dbReference>
<keyword evidence="2" id="KW-0472">Membrane</keyword>
<organism evidence="3 4">
    <name type="scientific">Plantactinospora sonchi</name>
    <dbReference type="NCBI Taxonomy" id="1544735"/>
    <lineage>
        <taxon>Bacteria</taxon>
        <taxon>Bacillati</taxon>
        <taxon>Actinomycetota</taxon>
        <taxon>Actinomycetes</taxon>
        <taxon>Micromonosporales</taxon>
        <taxon>Micromonosporaceae</taxon>
        <taxon>Plantactinospora</taxon>
    </lineage>
</organism>
<proteinExistence type="predicted"/>
<keyword evidence="2" id="KW-0812">Transmembrane</keyword>
<evidence type="ECO:0000313" key="4">
    <source>
        <dbReference type="Proteomes" id="UP001332243"/>
    </source>
</evidence>
<feature type="region of interest" description="Disordered" evidence="1">
    <location>
        <begin position="1"/>
        <end position="61"/>
    </location>
</feature>
<keyword evidence="4" id="KW-1185">Reference proteome</keyword>
<feature type="transmembrane region" description="Helical" evidence="2">
    <location>
        <begin position="70"/>
        <end position="89"/>
    </location>
</feature>
<feature type="compositionally biased region" description="Basic and acidic residues" evidence="1">
    <location>
        <begin position="44"/>
        <end position="60"/>
    </location>
</feature>
<feature type="transmembrane region" description="Helical" evidence="2">
    <location>
        <begin position="101"/>
        <end position="119"/>
    </location>
</feature>
<keyword evidence="2" id="KW-1133">Transmembrane helix</keyword>
<dbReference type="RefSeq" id="WP_331214057.1">
    <property type="nucleotide sequence ID" value="NZ_JAZGQK010000007.1"/>
</dbReference>
<protein>
    <submittedName>
        <fullName evidence="3">Uncharacterized protein</fullName>
    </submittedName>
</protein>
<sequence>MSTQTPSRQSMDQQQMSTMQSAPTREMSSQGISNRQIQDTLSEMQRRMADDDRRAGRGNETKPAFLSTELYVYLLAVGGVLGVSAWTGTNAAGTDQFPVNQAWFFITLLTIAYLGSRGLSKLGNAWRRSGK</sequence>
<gene>
    <name evidence="3" type="ORF">V1633_10595</name>
</gene>
<comment type="caution">
    <text evidence="3">The sequence shown here is derived from an EMBL/GenBank/DDBJ whole genome shotgun (WGS) entry which is preliminary data.</text>
</comment>
<evidence type="ECO:0000313" key="3">
    <source>
        <dbReference type="EMBL" id="MEE6258937.1"/>
    </source>
</evidence>
<evidence type="ECO:0000256" key="1">
    <source>
        <dbReference type="SAM" id="MobiDB-lite"/>
    </source>
</evidence>
<dbReference type="EMBL" id="JAZGQK010000007">
    <property type="protein sequence ID" value="MEE6258937.1"/>
    <property type="molecule type" value="Genomic_DNA"/>
</dbReference>
<feature type="compositionally biased region" description="Low complexity" evidence="1">
    <location>
        <begin position="9"/>
        <end position="21"/>
    </location>
</feature>
<name>A0ABU7RR20_9ACTN</name>
<accession>A0ABU7RR20</accession>